<evidence type="ECO:0000313" key="3">
    <source>
        <dbReference type="Proteomes" id="UP000203193"/>
    </source>
</evidence>
<proteinExistence type="predicted"/>
<evidence type="ECO:0000313" key="2">
    <source>
        <dbReference type="EMBL" id="ALH23658.1"/>
    </source>
</evidence>
<sequence length="69" mass="7911">MTDKKTGTQRACPHHGAEWDFPKRFYACGCAMDKWTWKRGMEESSAEAFGPPAEPRQYQVLGEDDGYHD</sequence>
<gene>
    <name evidence="2" type="ORF">PaMx28_58</name>
</gene>
<protein>
    <submittedName>
        <fullName evidence="2">Uncharacterized protein</fullName>
    </submittedName>
</protein>
<dbReference type="Proteomes" id="UP000203193">
    <property type="component" value="Segment"/>
</dbReference>
<keyword evidence="3" id="KW-1185">Reference proteome</keyword>
<feature type="region of interest" description="Disordered" evidence="1">
    <location>
        <begin position="41"/>
        <end position="69"/>
    </location>
</feature>
<dbReference type="RefSeq" id="YP_009210670.1">
    <property type="nucleotide sequence ID" value="NC_028931.1"/>
</dbReference>
<name>A0A0S0MX09_9CAUD</name>
<dbReference type="EMBL" id="JQ067089">
    <property type="protein sequence ID" value="ALH23658.1"/>
    <property type="molecule type" value="Genomic_DNA"/>
</dbReference>
<dbReference type="KEGG" id="vg:26637108"/>
<dbReference type="GeneID" id="26637108"/>
<organism evidence="2 3">
    <name type="scientific">Pseudomonas phage PaMx28</name>
    <dbReference type="NCBI Taxonomy" id="1175659"/>
    <lineage>
        <taxon>Viruses</taxon>
        <taxon>Duplodnaviria</taxon>
        <taxon>Heunggongvirae</taxon>
        <taxon>Uroviricota</taxon>
        <taxon>Caudoviricetes</taxon>
        <taxon>Mesyanzhinovviridae</taxon>
        <taxon>Bradleyvirinae</taxon>
        <taxon>Pamexvirus</taxon>
        <taxon>Pamexvirus PaMx28</taxon>
    </lineage>
</organism>
<accession>A0A0S0MX09</accession>
<reference evidence="2 3" key="1">
    <citation type="journal article" date="2012" name="Appl. Environ. Microbiol.">
        <title>High Diversity and Novel Species of Pseudomonas aeruginosa Bacteriophages.</title>
        <authorList>
            <person name="Sepulveda-Robles O."/>
            <person name="Kameyama L."/>
            <person name="Guarneros G."/>
        </authorList>
    </citation>
    <scope>NUCLEOTIDE SEQUENCE [LARGE SCALE GENOMIC DNA]</scope>
</reference>
<evidence type="ECO:0000256" key="1">
    <source>
        <dbReference type="SAM" id="MobiDB-lite"/>
    </source>
</evidence>
<dbReference type="OrthoDB" id="40412at10239"/>